<comment type="caution">
    <text evidence="6">The sequence shown here is derived from an EMBL/GenBank/DDBJ whole genome shotgun (WGS) entry which is preliminary data.</text>
</comment>
<keyword evidence="3" id="KW-0813">Transport</keyword>
<evidence type="ECO:0000259" key="5">
    <source>
        <dbReference type="Pfam" id="PF00496"/>
    </source>
</evidence>
<comment type="similarity">
    <text evidence="2">Belongs to the bacterial solute-binding protein 5 family.</text>
</comment>
<dbReference type="GO" id="GO:0015833">
    <property type="term" value="P:peptide transport"/>
    <property type="evidence" value="ECO:0007669"/>
    <property type="project" value="TreeGrafter"/>
</dbReference>
<gene>
    <name evidence="6" type="ORF">H9890_03895</name>
</gene>
<keyword evidence="4" id="KW-0732">Signal</keyword>
<dbReference type="PANTHER" id="PTHR30290">
    <property type="entry name" value="PERIPLASMIC BINDING COMPONENT OF ABC TRANSPORTER"/>
    <property type="match status" value="1"/>
</dbReference>
<dbReference type="GO" id="GO:0030313">
    <property type="term" value="C:cell envelope"/>
    <property type="evidence" value="ECO:0007669"/>
    <property type="project" value="UniProtKB-SubCell"/>
</dbReference>
<evidence type="ECO:0000313" key="6">
    <source>
        <dbReference type="EMBL" id="HIW08531.1"/>
    </source>
</evidence>
<dbReference type="InterPro" id="IPR030678">
    <property type="entry name" value="Peptide/Ni-bd"/>
</dbReference>
<reference evidence="6" key="2">
    <citation type="submission" date="2021-04" db="EMBL/GenBank/DDBJ databases">
        <authorList>
            <person name="Gilroy R."/>
        </authorList>
    </citation>
    <scope>NUCLEOTIDE SEQUENCE</scope>
    <source>
        <strain evidence="6">ChiHcolR34-3080</strain>
    </source>
</reference>
<dbReference type="Proteomes" id="UP000823933">
    <property type="component" value="Unassembled WGS sequence"/>
</dbReference>
<dbReference type="Gene3D" id="3.40.190.10">
    <property type="entry name" value="Periplasmic binding protein-like II"/>
    <property type="match status" value="1"/>
</dbReference>
<dbReference type="Gene3D" id="3.10.105.10">
    <property type="entry name" value="Dipeptide-binding Protein, Domain 3"/>
    <property type="match status" value="1"/>
</dbReference>
<proteinExistence type="inferred from homology"/>
<name>A0A9D1QAN3_9FIRM</name>
<evidence type="ECO:0000256" key="2">
    <source>
        <dbReference type="ARBA" id="ARBA00005695"/>
    </source>
</evidence>
<dbReference type="GO" id="GO:1904680">
    <property type="term" value="F:peptide transmembrane transporter activity"/>
    <property type="evidence" value="ECO:0007669"/>
    <property type="project" value="TreeGrafter"/>
</dbReference>
<dbReference type="PIRSF" id="PIRSF002741">
    <property type="entry name" value="MppA"/>
    <property type="match status" value="1"/>
</dbReference>
<accession>A0A9D1QAN3</accession>
<dbReference type="AlphaFoldDB" id="A0A9D1QAN3"/>
<protein>
    <submittedName>
        <fullName evidence="6">Peptide ABC transporter substrate-binding protein</fullName>
    </submittedName>
</protein>
<organism evidence="6 7">
    <name type="scientific">Candidatus Faecalibacterium intestinigallinarum</name>
    <dbReference type="NCBI Taxonomy" id="2838581"/>
    <lineage>
        <taxon>Bacteria</taxon>
        <taxon>Bacillati</taxon>
        <taxon>Bacillota</taxon>
        <taxon>Clostridia</taxon>
        <taxon>Eubacteriales</taxon>
        <taxon>Oscillospiraceae</taxon>
        <taxon>Faecalibacterium</taxon>
    </lineage>
</organism>
<dbReference type="GO" id="GO:0043190">
    <property type="term" value="C:ATP-binding cassette (ABC) transporter complex"/>
    <property type="evidence" value="ECO:0007669"/>
    <property type="project" value="InterPro"/>
</dbReference>
<evidence type="ECO:0000313" key="7">
    <source>
        <dbReference type="Proteomes" id="UP000823933"/>
    </source>
</evidence>
<dbReference type="SUPFAM" id="SSF53850">
    <property type="entry name" value="Periplasmic binding protein-like II"/>
    <property type="match status" value="1"/>
</dbReference>
<dbReference type="InterPro" id="IPR039424">
    <property type="entry name" value="SBP_5"/>
</dbReference>
<sequence length="539" mass="57374">MAFLLHWGCIFLTERTQTLKHILQRILAAALAAGCLLALAGCTAGSGVNSFTWFVEEIPANLDPQVASAPEDVIACTNLCGGLVRLDADGQPQPDLAESWTVSSDGLRYAFTLRPDLFYRASRGDATDYAITAEDFVYAFQRVFSPETASPYAVEFAALAGAGAVLAGLSGPESLGVRAVDERTVEFTLAEPDDSFLTKLALPGAMPCDEAFFESTGGSYGLTTDTTLSSGSFYLYNWTSGGLFLRREGSDGLVDSLRLVQNTGSAQTAEELILNERCTAVLDETDAATSLRSVSYSDTTWCLLFNTEQPALRNVLLRQALASAARLAVLPVNEALYAPASGLVPEGLTVGSLDYRETAGDPSPALGSAYALYRSARETVTSADLMGITLLVPAGAGLTEAASSLNSVWQRELSLFFSLEEVDEETFAERIAGGDYAIALAPVECTDGSVYSLLRSFGPEGLARYDDTGYETLLAQSAAAPSSEVRCALLAQAERQLLESCAAVPLFAQQKRLLIADGVEGLVFDPYGPVLDLTWTTKE</sequence>
<feature type="domain" description="Solute-binding protein family 5" evidence="5">
    <location>
        <begin position="91"/>
        <end position="441"/>
    </location>
</feature>
<reference evidence="6" key="1">
    <citation type="journal article" date="2021" name="PeerJ">
        <title>Extensive microbial diversity within the chicken gut microbiome revealed by metagenomics and culture.</title>
        <authorList>
            <person name="Gilroy R."/>
            <person name="Ravi A."/>
            <person name="Getino M."/>
            <person name="Pursley I."/>
            <person name="Horton D.L."/>
            <person name="Alikhan N.F."/>
            <person name="Baker D."/>
            <person name="Gharbi K."/>
            <person name="Hall N."/>
            <person name="Watson M."/>
            <person name="Adriaenssens E.M."/>
            <person name="Foster-Nyarko E."/>
            <person name="Jarju S."/>
            <person name="Secka A."/>
            <person name="Antonio M."/>
            <person name="Oren A."/>
            <person name="Chaudhuri R.R."/>
            <person name="La Ragione R."/>
            <person name="Hildebrand F."/>
            <person name="Pallen M.J."/>
        </authorList>
    </citation>
    <scope>NUCLEOTIDE SEQUENCE</scope>
    <source>
        <strain evidence="6">ChiHcolR34-3080</strain>
    </source>
</reference>
<dbReference type="Pfam" id="PF00496">
    <property type="entry name" value="SBP_bac_5"/>
    <property type="match status" value="1"/>
</dbReference>
<comment type="subcellular location">
    <subcellularLocation>
        <location evidence="1">Cell envelope</location>
    </subcellularLocation>
</comment>
<dbReference type="CDD" id="cd08504">
    <property type="entry name" value="PBP2_OppA"/>
    <property type="match status" value="1"/>
</dbReference>
<dbReference type="PANTHER" id="PTHR30290:SF10">
    <property type="entry name" value="PERIPLASMIC OLIGOPEPTIDE-BINDING PROTEIN-RELATED"/>
    <property type="match status" value="1"/>
</dbReference>
<dbReference type="EMBL" id="DXHQ01000044">
    <property type="protein sequence ID" value="HIW08531.1"/>
    <property type="molecule type" value="Genomic_DNA"/>
</dbReference>
<evidence type="ECO:0000256" key="1">
    <source>
        <dbReference type="ARBA" id="ARBA00004196"/>
    </source>
</evidence>
<dbReference type="GO" id="GO:0042597">
    <property type="term" value="C:periplasmic space"/>
    <property type="evidence" value="ECO:0007669"/>
    <property type="project" value="UniProtKB-ARBA"/>
</dbReference>
<dbReference type="InterPro" id="IPR000914">
    <property type="entry name" value="SBP_5_dom"/>
</dbReference>
<dbReference type="Gene3D" id="3.90.76.10">
    <property type="entry name" value="Dipeptide-binding Protein, Domain 1"/>
    <property type="match status" value="1"/>
</dbReference>
<evidence type="ECO:0000256" key="3">
    <source>
        <dbReference type="ARBA" id="ARBA00022448"/>
    </source>
</evidence>
<evidence type="ECO:0000256" key="4">
    <source>
        <dbReference type="ARBA" id="ARBA00022729"/>
    </source>
</evidence>